<reference evidence="2" key="1">
    <citation type="submission" date="2022-05" db="EMBL/GenBank/DDBJ databases">
        <authorList>
            <person name="Pothier F. J."/>
        </authorList>
    </citation>
    <scope>NUCLEOTIDE SEQUENCE</scope>
    <source>
        <strain evidence="2">DAPP-PG734</strain>
    </source>
</reference>
<feature type="transmembrane region" description="Helical" evidence="1">
    <location>
        <begin position="43"/>
        <end position="63"/>
    </location>
</feature>
<keyword evidence="1" id="KW-0472">Membrane</keyword>
<sequence length="76" mass="8652">MKIKSKIYKSVLIISLLLIAYFPASIIYSTYSVALANIEQFKNIFIAYSAVTSLVILQIIYIFKCMQLAMKITKHA</sequence>
<protein>
    <submittedName>
        <fullName evidence="2">Uncharacterized protein</fullName>
    </submittedName>
</protein>
<name>A0AAN2FAI2_ENTAG</name>
<dbReference type="AlphaFoldDB" id="A0AAN2FAI2"/>
<keyword evidence="1" id="KW-0812">Transmembrane</keyword>
<dbReference type="Proteomes" id="UP001158961">
    <property type="component" value="Chromosome"/>
</dbReference>
<gene>
    <name evidence="2" type="ORF">DAPPPG734_04485</name>
</gene>
<evidence type="ECO:0000313" key="2">
    <source>
        <dbReference type="EMBL" id="CAH6200428.1"/>
    </source>
</evidence>
<accession>A0AAN2FAI2</accession>
<evidence type="ECO:0000256" key="1">
    <source>
        <dbReference type="SAM" id="Phobius"/>
    </source>
</evidence>
<proteinExistence type="predicted"/>
<dbReference type="EMBL" id="OW970315">
    <property type="protein sequence ID" value="CAH6200428.1"/>
    <property type="molecule type" value="Genomic_DNA"/>
</dbReference>
<evidence type="ECO:0000313" key="3">
    <source>
        <dbReference type="Proteomes" id="UP001158961"/>
    </source>
</evidence>
<feature type="transmembrane region" description="Helical" evidence="1">
    <location>
        <begin position="12"/>
        <end position="31"/>
    </location>
</feature>
<organism evidence="2 3">
    <name type="scientific">Enterobacter agglomerans</name>
    <name type="common">Erwinia herbicola</name>
    <name type="synonym">Pantoea agglomerans</name>
    <dbReference type="NCBI Taxonomy" id="549"/>
    <lineage>
        <taxon>Bacteria</taxon>
        <taxon>Pseudomonadati</taxon>
        <taxon>Pseudomonadota</taxon>
        <taxon>Gammaproteobacteria</taxon>
        <taxon>Enterobacterales</taxon>
        <taxon>Erwiniaceae</taxon>
        <taxon>Pantoea</taxon>
        <taxon>Pantoea agglomerans group</taxon>
    </lineage>
</organism>
<keyword evidence="1" id="KW-1133">Transmembrane helix</keyword>